<evidence type="ECO:0000256" key="6">
    <source>
        <dbReference type="ARBA" id="ARBA00022692"/>
    </source>
</evidence>
<dbReference type="InterPro" id="IPR004728">
    <property type="entry name" value="Sec62"/>
</dbReference>
<feature type="transmembrane region" description="Helical" evidence="13">
    <location>
        <begin position="295"/>
        <end position="317"/>
    </location>
</feature>
<protein>
    <recommendedName>
        <fullName evidence="4">Translocation protein SEC62</fullName>
    </recommendedName>
</protein>
<evidence type="ECO:0000256" key="9">
    <source>
        <dbReference type="ARBA" id="ARBA00022989"/>
    </source>
</evidence>
<evidence type="ECO:0000256" key="12">
    <source>
        <dbReference type="SAM" id="MobiDB-lite"/>
    </source>
</evidence>
<evidence type="ECO:0000256" key="7">
    <source>
        <dbReference type="ARBA" id="ARBA00022824"/>
    </source>
</evidence>
<keyword evidence="9 13" id="KW-1133">Transmembrane helix</keyword>
<sequence>MDAFRKQLDVLMGANRNGDVEEVSRNYYDRDVCRLFLAGLCPHDLFQLTTDDILQLSKQIKEKMAEVDAFDFEGRTDDKIKAQEVVEELRAKRADMQATLLLDAFNKDRASLTQPAPPQVAAVPPPAPPDARTQEIINEKLKKAEELGEQGMVDEAQKALEEAEALKKENSTPKKDVYQLFAEKVRDNKQLESRWAIMQETRVEYFRGKDFNAFIKNYPEVREILGPDKDLEVEDIVNTLLTKNLVIRCDRVMKTVRPGKKKLSSWPAHLEIHNEQVFTENDGFYAWMFLKRRTLWQTVLSFVWPLFALAVCLFPVYPYQCKIVVLYSCAGALLFIVSILLLRAAIFGILWVLLGKRVWFFPNINAEETTFRELVRFWPEKDEGERPKWTSRLFYALVALLVILLLRHHAPDEAARARYQKKVSNIIDDVLEWSPKLAISGMIEKHTGANITEESNYTSRAASSHVPPSTKAKASEVGSDTDIEANLDEAQDSEYADDTRSNEA</sequence>
<evidence type="ECO:0000256" key="8">
    <source>
        <dbReference type="ARBA" id="ARBA00022927"/>
    </source>
</evidence>
<feature type="transmembrane region" description="Helical" evidence="13">
    <location>
        <begin position="323"/>
        <end position="354"/>
    </location>
</feature>
<dbReference type="InterPro" id="IPR004882">
    <property type="entry name" value="Luc7-rel"/>
</dbReference>
<comment type="caution">
    <text evidence="14">The sequence shown here is derived from an EMBL/GenBank/DDBJ whole genome shotgun (WGS) entry which is preliminary data.</text>
</comment>
<dbReference type="GO" id="GO:0015031">
    <property type="term" value="P:protein transport"/>
    <property type="evidence" value="ECO:0007669"/>
    <property type="project" value="UniProtKB-KW"/>
</dbReference>
<feature type="region of interest" description="Disordered" evidence="12">
    <location>
        <begin position="455"/>
        <end position="504"/>
    </location>
</feature>
<keyword evidence="8" id="KW-0653">Protein transport</keyword>
<dbReference type="GO" id="GO:0003729">
    <property type="term" value="F:mRNA binding"/>
    <property type="evidence" value="ECO:0007669"/>
    <property type="project" value="InterPro"/>
</dbReference>
<dbReference type="GO" id="GO:0005685">
    <property type="term" value="C:U1 snRNP"/>
    <property type="evidence" value="ECO:0007669"/>
    <property type="project" value="InterPro"/>
</dbReference>
<name>A0A3L6EKY3_MAIZE</name>
<dbReference type="Pfam" id="PF03194">
    <property type="entry name" value="LUC7"/>
    <property type="match status" value="1"/>
</dbReference>
<evidence type="ECO:0000256" key="10">
    <source>
        <dbReference type="ARBA" id="ARBA00023010"/>
    </source>
</evidence>
<evidence type="ECO:0000256" key="5">
    <source>
        <dbReference type="ARBA" id="ARBA00022448"/>
    </source>
</evidence>
<dbReference type="AlphaFoldDB" id="A0A3L6EKY3"/>
<dbReference type="PANTHER" id="PTHR12443:SF9">
    <property type="entry name" value="TRANSLOCATION PROTEIN SEC62"/>
    <property type="match status" value="1"/>
</dbReference>
<feature type="transmembrane region" description="Helical" evidence="13">
    <location>
        <begin position="393"/>
        <end position="410"/>
    </location>
</feature>
<comment type="similarity">
    <text evidence="3">Belongs to the SEC62 family.</text>
</comment>
<dbReference type="Proteomes" id="UP000251960">
    <property type="component" value="Chromosome 5"/>
</dbReference>
<dbReference type="EMBL" id="NCVQ01000006">
    <property type="protein sequence ID" value="PWZ21752.1"/>
    <property type="molecule type" value="Genomic_DNA"/>
</dbReference>
<evidence type="ECO:0000256" key="2">
    <source>
        <dbReference type="ARBA" id="ARBA00005655"/>
    </source>
</evidence>
<dbReference type="GO" id="GO:0005789">
    <property type="term" value="C:endoplasmic reticulum membrane"/>
    <property type="evidence" value="ECO:0007669"/>
    <property type="project" value="UniProtKB-SubCell"/>
</dbReference>
<keyword evidence="11 13" id="KW-0472">Membrane</keyword>
<evidence type="ECO:0000256" key="4">
    <source>
        <dbReference type="ARBA" id="ARBA00021257"/>
    </source>
</evidence>
<dbReference type="Pfam" id="PF03839">
    <property type="entry name" value="Sec62"/>
    <property type="match status" value="1"/>
</dbReference>
<evidence type="ECO:0000256" key="1">
    <source>
        <dbReference type="ARBA" id="ARBA00004477"/>
    </source>
</evidence>
<evidence type="ECO:0000313" key="14">
    <source>
        <dbReference type="EMBL" id="PWZ21752.1"/>
    </source>
</evidence>
<keyword evidence="5" id="KW-0813">Transport</keyword>
<keyword evidence="10" id="KW-0811">Translocation</keyword>
<evidence type="ECO:0000256" key="11">
    <source>
        <dbReference type="ARBA" id="ARBA00023136"/>
    </source>
</evidence>
<keyword evidence="6 13" id="KW-0812">Transmembrane</keyword>
<gene>
    <name evidence="14" type="primary">SEC62_1</name>
    <name evidence="14" type="ORF">Zm00014a_034409</name>
</gene>
<accession>A0A3L6EKY3</accession>
<comment type="similarity">
    <text evidence="2">Belongs to the Luc7 family.</text>
</comment>
<proteinExistence type="inferred from homology"/>
<keyword evidence="7" id="KW-0256">Endoplasmic reticulum</keyword>
<evidence type="ECO:0000313" key="15">
    <source>
        <dbReference type="Proteomes" id="UP000251960"/>
    </source>
</evidence>
<feature type="compositionally biased region" description="Acidic residues" evidence="12">
    <location>
        <begin position="479"/>
        <end position="496"/>
    </location>
</feature>
<reference evidence="14 15" key="1">
    <citation type="journal article" date="2018" name="Nat. Genet.">
        <title>Extensive intraspecific gene order and gene structural variations between Mo17 and other maize genomes.</title>
        <authorList>
            <person name="Sun S."/>
            <person name="Zhou Y."/>
            <person name="Chen J."/>
            <person name="Shi J."/>
            <person name="Zhao H."/>
            <person name="Zhao H."/>
            <person name="Song W."/>
            <person name="Zhang M."/>
            <person name="Cui Y."/>
            <person name="Dong X."/>
            <person name="Liu H."/>
            <person name="Ma X."/>
            <person name="Jiao Y."/>
            <person name="Wang B."/>
            <person name="Wei X."/>
            <person name="Stein J.C."/>
            <person name="Glaubitz J.C."/>
            <person name="Lu F."/>
            <person name="Yu G."/>
            <person name="Liang C."/>
            <person name="Fengler K."/>
            <person name="Li B."/>
            <person name="Rafalski A."/>
            <person name="Schnable P.S."/>
            <person name="Ware D.H."/>
            <person name="Buckler E.S."/>
            <person name="Lai J."/>
        </authorList>
    </citation>
    <scope>NUCLEOTIDE SEQUENCE [LARGE SCALE GENOMIC DNA]</scope>
    <source>
        <strain evidence="15">cv. Missouri 17</strain>
        <tissue evidence="14">Seedling</tissue>
    </source>
</reference>
<evidence type="ECO:0000256" key="13">
    <source>
        <dbReference type="SAM" id="Phobius"/>
    </source>
</evidence>
<comment type="subcellular location">
    <subcellularLocation>
        <location evidence="1">Endoplasmic reticulum membrane</location>
        <topology evidence="1">Multi-pass membrane protein</topology>
    </subcellularLocation>
</comment>
<dbReference type="GO" id="GO:0006376">
    <property type="term" value="P:mRNA splice site recognition"/>
    <property type="evidence" value="ECO:0007669"/>
    <property type="project" value="InterPro"/>
</dbReference>
<organism evidence="14 15">
    <name type="scientific">Zea mays</name>
    <name type="common">Maize</name>
    <dbReference type="NCBI Taxonomy" id="4577"/>
    <lineage>
        <taxon>Eukaryota</taxon>
        <taxon>Viridiplantae</taxon>
        <taxon>Streptophyta</taxon>
        <taxon>Embryophyta</taxon>
        <taxon>Tracheophyta</taxon>
        <taxon>Spermatophyta</taxon>
        <taxon>Magnoliopsida</taxon>
        <taxon>Liliopsida</taxon>
        <taxon>Poales</taxon>
        <taxon>Poaceae</taxon>
        <taxon>PACMAD clade</taxon>
        <taxon>Panicoideae</taxon>
        <taxon>Andropogonodae</taxon>
        <taxon>Andropogoneae</taxon>
        <taxon>Tripsacinae</taxon>
        <taxon>Zea</taxon>
    </lineage>
</organism>
<dbReference type="PANTHER" id="PTHR12443">
    <property type="entry name" value="TRANSLOCATION PROTEIN SEC62"/>
    <property type="match status" value="1"/>
</dbReference>
<dbReference type="ExpressionAtlas" id="A0A3L6EKY3">
    <property type="expression patterns" value="baseline and differential"/>
</dbReference>
<evidence type="ECO:0000256" key="3">
    <source>
        <dbReference type="ARBA" id="ARBA00010604"/>
    </source>
</evidence>